<evidence type="ECO:0000313" key="1">
    <source>
        <dbReference type="EMBL" id="QWV00075.1"/>
    </source>
</evidence>
<dbReference type="Proteomes" id="UP000683421">
    <property type="component" value="Chromosome"/>
</dbReference>
<proteinExistence type="predicted"/>
<dbReference type="InterPro" id="IPR010260">
    <property type="entry name" value="AlpA"/>
</dbReference>
<dbReference type="AlphaFoldDB" id="A0AAJ4NQ88"/>
<protein>
    <submittedName>
        <fullName evidence="1">AlpA family transcriptional regulator</fullName>
    </submittedName>
</protein>
<accession>A0AAJ4NQ88</accession>
<reference evidence="1 2" key="1">
    <citation type="submission" date="2021-06" db="EMBL/GenBank/DDBJ databases">
        <title>Ulceroglandular infection and bacteremia caused by Francisella salimarina in an immunocompromised patient, France.</title>
        <authorList>
            <person name="Hennebique A."/>
            <person name="Caspar Y."/>
            <person name="Maurin M."/>
            <person name="Boisset S."/>
            <person name="Pelloux I."/>
            <person name="Gallego-Hernanz M.P."/>
            <person name="Burucoa C."/>
            <person name="Cazenave-Roblot F."/>
            <person name="Plouzeau C."/>
            <person name="Rammaert B."/>
        </authorList>
    </citation>
    <scope>NUCLEOTIDE SEQUENCE [LARGE SCALE GENOMIC DNA]</scope>
    <source>
        <strain evidence="1 2">CHUGA-F75</strain>
    </source>
</reference>
<name>A0AAJ4NQ88_9GAMM</name>
<dbReference type="KEGG" id="fsr:KQR59_04110"/>
<dbReference type="EMBL" id="CP076680">
    <property type="protein sequence ID" value="QWV00075.1"/>
    <property type="molecule type" value="Genomic_DNA"/>
</dbReference>
<sequence length="31" mass="3766">MRIIRLKTVLEMTSLSRSTIYDYMSRDLFPK</sequence>
<gene>
    <name evidence="1" type="ORF">KQR59_04110</name>
</gene>
<organism evidence="1 2">
    <name type="scientific">Francisella salimarina</name>
    <dbReference type="NCBI Taxonomy" id="2599927"/>
    <lineage>
        <taxon>Bacteria</taxon>
        <taxon>Pseudomonadati</taxon>
        <taxon>Pseudomonadota</taxon>
        <taxon>Gammaproteobacteria</taxon>
        <taxon>Thiotrichales</taxon>
        <taxon>Francisellaceae</taxon>
        <taxon>Francisella</taxon>
    </lineage>
</organism>
<evidence type="ECO:0000313" key="2">
    <source>
        <dbReference type="Proteomes" id="UP000683421"/>
    </source>
</evidence>
<keyword evidence="2" id="KW-1185">Reference proteome</keyword>
<dbReference type="Pfam" id="PF05930">
    <property type="entry name" value="Phage_AlpA"/>
    <property type="match status" value="1"/>
</dbReference>